<dbReference type="GO" id="GO:0031177">
    <property type="term" value="F:phosphopantetheine binding"/>
    <property type="evidence" value="ECO:0007669"/>
    <property type="project" value="TreeGrafter"/>
</dbReference>
<dbReference type="PANTHER" id="PTHR45527:SF1">
    <property type="entry name" value="FATTY ACID SYNTHASE"/>
    <property type="match status" value="1"/>
</dbReference>
<dbReference type="OrthoDB" id="4490178at2759"/>
<dbReference type="Gene3D" id="2.30.38.10">
    <property type="entry name" value="Luciferase, Domain 3"/>
    <property type="match status" value="1"/>
</dbReference>
<dbReference type="PANTHER" id="PTHR45527">
    <property type="entry name" value="NONRIBOSOMAL PEPTIDE SYNTHETASE"/>
    <property type="match status" value="1"/>
</dbReference>
<accession>A0A229YY42</accession>
<proteinExistence type="predicted"/>
<keyword evidence="3" id="KW-1185">Reference proteome</keyword>
<evidence type="ECO:0000313" key="3">
    <source>
        <dbReference type="Proteomes" id="UP000215289"/>
    </source>
</evidence>
<name>A0A229YY42_9EURO</name>
<dbReference type="Gene3D" id="3.30.300.30">
    <property type="match status" value="1"/>
</dbReference>
<dbReference type="SUPFAM" id="SSF52777">
    <property type="entry name" value="CoA-dependent acyltransferases"/>
    <property type="match status" value="1"/>
</dbReference>
<dbReference type="EMBL" id="NIDN02000051">
    <property type="protein sequence ID" value="RLL98527.1"/>
    <property type="molecule type" value="Genomic_DNA"/>
</dbReference>
<dbReference type="Proteomes" id="UP000215289">
    <property type="component" value="Unassembled WGS sequence"/>
</dbReference>
<dbReference type="STRING" id="1245748.A0A229YY42"/>
<evidence type="ECO:0000313" key="2">
    <source>
        <dbReference type="EMBL" id="RLL98527.1"/>
    </source>
</evidence>
<feature type="region of interest" description="Disordered" evidence="1">
    <location>
        <begin position="1"/>
        <end position="23"/>
    </location>
</feature>
<dbReference type="GO" id="GO:0044550">
    <property type="term" value="P:secondary metabolite biosynthetic process"/>
    <property type="evidence" value="ECO:0007669"/>
    <property type="project" value="TreeGrafter"/>
</dbReference>
<evidence type="ECO:0000256" key="1">
    <source>
        <dbReference type="SAM" id="MobiDB-lite"/>
    </source>
</evidence>
<gene>
    <name evidence="2" type="ORF">CFD26_107528</name>
</gene>
<dbReference type="GO" id="GO:0043041">
    <property type="term" value="P:amino acid activation for nonribosomal peptide biosynthetic process"/>
    <property type="evidence" value="ECO:0007669"/>
    <property type="project" value="TreeGrafter"/>
</dbReference>
<comment type="caution">
    <text evidence="2">The sequence shown here is derived from an EMBL/GenBank/DDBJ whole genome shotgun (WGS) entry which is preliminary data.</text>
</comment>
<dbReference type="AlphaFoldDB" id="A0A229YY42"/>
<reference evidence="2 3" key="1">
    <citation type="submission" date="2018-08" db="EMBL/GenBank/DDBJ databases">
        <title>Draft genome sequences of two Aspergillus turcosus clinical strains isolated from bronchoalveolar lavage fluid: one azole-susceptible and the other azole-resistant.</title>
        <authorList>
            <person name="Parent-Michaud M."/>
            <person name="Dufresne P.J."/>
            <person name="Fournier E."/>
            <person name="Martineau C."/>
            <person name="Moreira S."/>
            <person name="Perkins V."/>
            <person name="De Repentigny L."/>
            <person name="Dufresne S.F."/>
        </authorList>
    </citation>
    <scope>NUCLEOTIDE SEQUENCE [LARGE SCALE GENOMIC DNA]</scope>
    <source>
        <strain evidence="2">HMR AF 1038</strain>
    </source>
</reference>
<sequence length="373" mass="42061">MRHDATQDSPMSAPPELAGRDKKPAKFFSRGSVNHARWWLQPAYVSWPLAQGYFKKPDITSAAFIESELVKGRRLYCSGDLARYLSSGDIECLGRKDHQVKINGHRIELGEIEQDFLRTGEVKDCVLTVWKQNSTAHVVVVAVFHGAAAENPGEILPLEGFAENMQRVRAKLTGLTPYMIPPPPLRVRQAVHPLCHLHLWTRRALSFWKQPNKWPIAFEFPSGSATELRINSVHVHTINLEFDAFAKDTGATVPIIFQSIFQLWLALRSNQRDVAFDNLYSGRNIDLPDLQTINGTCANFLSMRSKVDPSMPVTVGMDEIHEACGTTREGFSNKTLFLFQPFEPAPARGKQYQKWVVMAKSEVTMPQPYAVVF</sequence>
<dbReference type="GO" id="GO:0005737">
    <property type="term" value="C:cytoplasm"/>
    <property type="evidence" value="ECO:0007669"/>
    <property type="project" value="TreeGrafter"/>
</dbReference>
<dbReference type="SUPFAM" id="SSF56801">
    <property type="entry name" value="Acetyl-CoA synthetase-like"/>
    <property type="match status" value="1"/>
</dbReference>
<dbReference type="InterPro" id="IPR045851">
    <property type="entry name" value="AMP-bd_C_sf"/>
</dbReference>
<dbReference type="Gene3D" id="3.30.559.30">
    <property type="entry name" value="Nonribosomal peptide synthetase, condensation domain"/>
    <property type="match status" value="1"/>
</dbReference>
<protein>
    <submittedName>
        <fullName evidence="2">Uncharacterized protein</fullName>
    </submittedName>
</protein>
<organism evidence="2 3">
    <name type="scientific">Aspergillus turcosus</name>
    <dbReference type="NCBI Taxonomy" id="1245748"/>
    <lineage>
        <taxon>Eukaryota</taxon>
        <taxon>Fungi</taxon>
        <taxon>Dikarya</taxon>
        <taxon>Ascomycota</taxon>
        <taxon>Pezizomycotina</taxon>
        <taxon>Eurotiomycetes</taxon>
        <taxon>Eurotiomycetidae</taxon>
        <taxon>Eurotiales</taxon>
        <taxon>Aspergillaceae</taxon>
        <taxon>Aspergillus</taxon>
        <taxon>Aspergillus subgen. Fumigati</taxon>
    </lineage>
</organism>